<dbReference type="InterPro" id="IPR052700">
    <property type="entry name" value="Carb_kinase_PfkB-like"/>
</dbReference>
<dbReference type="GO" id="GO:0005524">
    <property type="term" value="F:ATP binding"/>
    <property type="evidence" value="ECO:0007669"/>
    <property type="project" value="UniProtKB-UniRule"/>
</dbReference>
<accession>A0A9X1W7I1</accession>
<dbReference type="GO" id="GO:0008906">
    <property type="term" value="F:inosine kinase activity"/>
    <property type="evidence" value="ECO:0007669"/>
    <property type="project" value="UniProtKB-UniRule"/>
</dbReference>
<proteinExistence type="inferred from homology"/>
<comment type="caution">
    <text evidence="6">The sequence shown here is derived from an EMBL/GenBank/DDBJ whole genome shotgun (WGS) entry which is preliminary data.</text>
</comment>
<dbReference type="AlphaFoldDB" id="A0A9X1W7I1"/>
<gene>
    <name evidence="4" type="primary">gsk</name>
    <name evidence="6" type="ORF">LNL84_00935</name>
</gene>
<dbReference type="InterPro" id="IPR029056">
    <property type="entry name" value="Ribokinase-like"/>
</dbReference>
<comment type="pathway">
    <text evidence="4">Purine metabolism; IMP biosynthesis via salvage pathway; IMP from inosine: step 1/1.</text>
</comment>
<comment type="cofactor">
    <cofactor evidence="4">
        <name>Mg(2+)</name>
        <dbReference type="ChEBI" id="CHEBI:18420"/>
    </cofactor>
</comment>
<evidence type="ECO:0000256" key="1">
    <source>
        <dbReference type="ARBA" id="ARBA00010688"/>
    </source>
</evidence>
<evidence type="ECO:0000313" key="6">
    <source>
        <dbReference type="EMBL" id="MCJ2375393.1"/>
    </source>
</evidence>
<dbReference type="NCBIfam" id="NF011655">
    <property type="entry name" value="PRK15074.1"/>
    <property type="match status" value="1"/>
</dbReference>
<evidence type="ECO:0000259" key="5">
    <source>
        <dbReference type="Pfam" id="PF00294"/>
    </source>
</evidence>
<dbReference type="EC" id="2.7.1.73" evidence="4"/>
<dbReference type="InterPro" id="IPR011611">
    <property type="entry name" value="PfkB_dom"/>
</dbReference>
<feature type="binding site" evidence="4">
    <location>
        <position position="198"/>
    </location>
    <ligand>
        <name>GMP</name>
        <dbReference type="ChEBI" id="CHEBI:58115"/>
    </ligand>
</feature>
<keyword evidence="4" id="KW-0460">Magnesium</keyword>
<feature type="binding site" evidence="4">
    <location>
        <begin position="93"/>
        <end position="97"/>
    </location>
    <ligand>
        <name>GMP</name>
        <dbReference type="ChEBI" id="CHEBI:58115"/>
    </ligand>
</feature>
<dbReference type="PANTHER" id="PTHR43320:SF3">
    <property type="entry name" value="CARBOHYDRATE KINASE PFKB DOMAIN-CONTAINING PROTEIN"/>
    <property type="match status" value="1"/>
</dbReference>
<dbReference type="EMBL" id="JAJNNZ010000001">
    <property type="protein sequence ID" value="MCJ2375393.1"/>
    <property type="molecule type" value="Genomic_DNA"/>
</dbReference>
<evidence type="ECO:0000256" key="4">
    <source>
        <dbReference type="HAMAP-Rule" id="MF_02246"/>
    </source>
</evidence>
<name>A0A9X1W7I1_9VIBR</name>
<dbReference type="Gene3D" id="3.40.1190.20">
    <property type="match status" value="1"/>
</dbReference>
<sequence>MKFPGQRKSKHYFPVHARDPLVSQSQQSKTMARTHIIGIDQTLVDIEAKVSSELIDKFGLSKGHSLVIDDETAERLYKELKQLELITNEYAGGTIGNTLHNYSVLADDKSVLLGVMSADIKIGSYGYRYLCNTSSRMDLNYLQGVDGAIGRCFALITEDGERTFAISEGQMNQLHSDSIPESIFENASALVLTAYLVRCKKGDPMPEATMQAIKYAKQYNVPVVLTLGTKFVIQDDPEYWQSFLQEHVTVVAMNEDEAEALTGESDPLAASDKALDWVDIVLCTAGPVGLFMAGYTENDSKRETSLPLLPGCIAEFNRYEFSRPSLKGECVNPIKVYSHIAPYMGGPEKIKNTNGAGDAALSALLHDMAANKYHKENVPNSSKHQYPFLTYSSFSQVCKYSNRASYEVLVQHSPRLSRGLPEREDSLEEAYWER</sequence>
<dbReference type="InterPro" id="IPR046405">
    <property type="entry name" value="IngK"/>
</dbReference>
<keyword evidence="7" id="KW-1185">Reference proteome</keyword>
<dbReference type="RefSeq" id="WP_244354370.1">
    <property type="nucleotide sequence ID" value="NZ_JAJNNZ010000001.1"/>
</dbReference>
<comment type="catalytic activity">
    <reaction evidence="4">
        <text>inosine + ATP = IMP + ADP + H(+)</text>
        <dbReference type="Rhea" id="RHEA:21140"/>
        <dbReference type="ChEBI" id="CHEBI:15378"/>
        <dbReference type="ChEBI" id="CHEBI:17596"/>
        <dbReference type="ChEBI" id="CHEBI:30616"/>
        <dbReference type="ChEBI" id="CHEBI:58053"/>
        <dbReference type="ChEBI" id="CHEBI:456216"/>
        <dbReference type="EC" id="2.7.1.73"/>
    </reaction>
</comment>
<comment type="function">
    <text evidence="4">Catalyzes the phosphorylation of guanosine and inosine to GMP and IMP, respectively.</text>
</comment>
<comment type="catalytic activity">
    <reaction evidence="4">
        <text>guanosine + ATP = GMP + ADP + H(+)</text>
        <dbReference type="Rhea" id="RHEA:27710"/>
        <dbReference type="ChEBI" id="CHEBI:15378"/>
        <dbReference type="ChEBI" id="CHEBI:16750"/>
        <dbReference type="ChEBI" id="CHEBI:30616"/>
        <dbReference type="ChEBI" id="CHEBI:58115"/>
        <dbReference type="ChEBI" id="CHEBI:456216"/>
        <dbReference type="EC" id="2.7.1.73"/>
    </reaction>
</comment>
<feature type="domain" description="Carbohydrate kinase PfkB" evidence="5">
    <location>
        <begin position="134"/>
        <end position="293"/>
    </location>
</feature>
<dbReference type="GO" id="GO:0006166">
    <property type="term" value="P:purine ribonucleoside salvage"/>
    <property type="evidence" value="ECO:0007669"/>
    <property type="project" value="UniProtKB-KW"/>
</dbReference>
<dbReference type="Proteomes" id="UP001139488">
    <property type="component" value="Unassembled WGS sequence"/>
</dbReference>
<feature type="binding site" evidence="4">
    <location>
        <position position="402"/>
    </location>
    <ligand>
        <name>ATP</name>
        <dbReference type="ChEBI" id="CHEBI:30616"/>
    </ligand>
</feature>
<evidence type="ECO:0000256" key="3">
    <source>
        <dbReference type="ARBA" id="ARBA00022777"/>
    </source>
</evidence>
<dbReference type="GO" id="GO:0032264">
    <property type="term" value="P:IMP salvage"/>
    <property type="evidence" value="ECO:0007669"/>
    <property type="project" value="UniProtKB-UniRule"/>
</dbReference>
<feature type="binding site" evidence="4">
    <location>
        <position position="357"/>
    </location>
    <ligand>
        <name>ATP</name>
        <dbReference type="ChEBI" id="CHEBI:30616"/>
    </ligand>
</feature>
<keyword evidence="2 4" id="KW-0808">Transferase</keyword>
<dbReference type="SUPFAM" id="SSF53613">
    <property type="entry name" value="Ribokinase-like"/>
    <property type="match status" value="1"/>
</dbReference>
<evidence type="ECO:0000256" key="2">
    <source>
        <dbReference type="ARBA" id="ARBA00022679"/>
    </source>
</evidence>
<dbReference type="GO" id="GO:0032263">
    <property type="term" value="P:GMP salvage"/>
    <property type="evidence" value="ECO:0007669"/>
    <property type="project" value="UniProtKB-UniRule"/>
</dbReference>
<feature type="binding site" evidence="4">
    <location>
        <begin position="40"/>
        <end position="45"/>
    </location>
    <ligand>
        <name>GMP</name>
        <dbReference type="ChEBI" id="CHEBI:58115"/>
    </ligand>
</feature>
<keyword evidence="4" id="KW-0660">Purine salvage</keyword>
<dbReference type="PANTHER" id="PTHR43320">
    <property type="entry name" value="SUGAR KINASE"/>
    <property type="match status" value="1"/>
</dbReference>
<dbReference type="Pfam" id="PF00294">
    <property type="entry name" value="PfkB"/>
    <property type="match status" value="1"/>
</dbReference>
<protein>
    <recommendedName>
        <fullName evidence="4">Guanosine-inosine kinase</fullName>
        <ecNumber evidence="4">2.7.1.73</ecNumber>
    </recommendedName>
</protein>
<comment type="similarity">
    <text evidence="1 4">Belongs to the carbohydrate kinase PfkB family.</text>
</comment>
<comment type="pathway">
    <text evidence="4">Purine metabolism; GMP biosynthesis via salvage pathway.</text>
</comment>
<organism evidence="6 7">
    <name type="scientific">Vibrio gelatinilyticus</name>
    <dbReference type="NCBI Taxonomy" id="2893468"/>
    <lineage>
        <taxon>Bacteria</taxon>
        <taxon>Pseudomonadati</taxon>
        <taxon>Pseudomonadota</taxon>
        <taxon>Gammaproteobacteria</taxon>
        <taxon>Vibrionales</taxon>
        <taxon>Vibrionaceae</taxon>
        <taxon>Vibrio</taxon>
    </lineage>
</organism>
<reference evidence="6" key="1">
    <citation type="submission" date="2021-11" db="EMBL/GenBank/DDBJ databases">
        <title>Vibrio ZSDE26 sp. nov. and Vibrio ZSDZ34 sp. nov., isolated from coastal seawater in Qingdao.</title>
        <authorList>
            <person name="Zhang P."/>
        </authorList>
    </citation>
    <scope>NUCLEOTIDE SEQUENCE</scope>
    <source>
        <strain evidence="6">ZSDZ34</strain>
    </source>
</reference>
<evidence type="ECO:0000313" key="7">
    <source>
        <dbReference type="Proteomes" id="UP001139488"/>
    </source>
</evidence>
<dbReference type="GO" id="GO:0106366">
    <property type="term" value="F:guanosine kinase activity"/>
    <property type="evidence" value="ECO:0007669"/>
    <property type="project" value="InterPro"/>
</dbReference>
<keyword evidence="4" id="KW-0547">Nucleotide-binding</keyword>
<keyword evidence="3 4" id="KW-0418">Kinase</keyword>
<keyword evidence="4" id="KW-0067">ATP-binding</keyword>
<dbReference type="HAMAP" id="MF_02246">
    <property type="entry name" value="Gua_Ino_kinase"/>
    <property type="match status" value="1"/>
</dbReference>
<feature type="binding site" evidence="4">
    <location>
        <begin position="284"/>
        <end position="289"/>
    </location>
    <ligand>
        <name>ATP</name>
        <dbReference type="ChEBI" id="CHEBI:30616"/>
    </ligand>
</feature>